<dbReference type="EMBL" id="POTW01000078">
    <property type="protein sequence ID" value="PZF80718.1"/>
    <property type="molecule type" value="Genomic_DNA"/>
</dbReference>
<comment type="catalytic activity">
    <reaction evidence="1">
        <text>Hydrolysis of terminal non-reducing N-acetyl-D-hexosamine residues in N-acetyl-beta-D-hexosaminides.</text>
        <dbReference type="EC" id="3.2.1.52"/>
    </reaction>
</comment>
<dbReference type="GO" id="GO:0004563">
    <property type="term" value="F:beta-N-acetylhexosaminidase activity"/>
    <property type="evidence" value="ECO:0007669"/>
    <property type="project" value="UniProtKB-EC"/>
</dbReference>
<protein>
    <recommendedName>
        <fullName evidence="3">beta-N-acetylhexosaminidase</fullName>
        <ecNumber evidence="3">3.2.1.52</ecNumber>
    </recommendedName>
</protein>
<dbReference type="Gene3D" id="3.20.20.80">
    <property type="entry name" value="Glycosidases"/>
    <property type="match status" value="1"/>
</dbReference>
<keyword evidence="4" id="KW-0378">Hydrolase</keyword>
<dbReference type="CDD" id="cd06563">
    <property type="entry name" value="GH20_chitobiase-like"/>
    <property type="match status" value="1"/>
</dbReference>
<accession>A0A2W2BK88</accession>
<evidence type="ECO:0000313" key="10">
    <source>
        <dbReference type="Proteomes" id="UP000248764"/>
    </source>
</evidence>
<proteinExistence type="inferred from homology"/>
<dbReference type="PRINTS" id="PR00738">
    <property type="entry name" value="GLHYDRLASE20"/>
</dbReference>
<dbReference type="AlphaFoldDB" id="A0A2W2BK88"/>
<gene>
    <name evidence="9" type="ORF">C1I92_24690</name>
</gene>
<dbReference type="Pfam" id="PF00728">
    <property type="entry name" value="Glyco_hydro_20"/>
    <property type="match status" value="1"/>
</dbReference>
<dbReference type="PANTHER" id="PTHR22600:SF57">
    <property type="entry name" value="BETA-N-ACETYLHEXOSAMINIDASE"/>
    <property type="match status" value="1"/>
</dbReference>
<dbReference type="InterPro" id="IPR017853">
    <property type="entry name" value="GH"/>
</dbReference>
<evidence type="ECO:0000256" key="1">
    <source>
        <dbReference type="ARBA" id="ARBA00001231"/>
    </source>
</evidence>
<evidence type="ECO:0000256" key="4">
    <source>
        <dbReference type="ARBA" id="ARBA00022801"/>
    </source>
</evidence>
<dbReference type="InterPro" id="IPR025705">
    <property type="entry name" value="Beta_hexosaminidase_sua/sub"/>
</dbReference>
<evidence type="ECO:0000256" key="3">
    <source>
        <dbReference type="ARBA" id="ARBA00012663"/>
    </source>
</evidence>
<evidence type="ECO:0000256" key="6">
    <source>
        <dbReference type="PIRSR" id="PIRSR625705-1"/>
    </source>
</evidence>
<dbReference type="GO" id="GO:0016020">
    <property type="term" value="C:membrane"/>
    <property type="evidence" value="ECO:0007669"/>
    <property type="project" value="TreeGrafter"/>
</dbReference>
<dbReference type="Pfam" id="PF02838">
    <property type="entry name" value="Glyco_hydro_20b"/>
    <property type="match status" value="1"/>
</dbReference>
<dbReference type="GO" id="GO:0005975">
    <property type="term" value="P:carbohydrate metabolic process"/>
    <property type="evidence" value="ECO:0007669"/>
    <property type="project" value="InterPro"/>
</dbReference>
<dbReference type="SUPFAM" id="SSF55545">
    <property type="entry name" value="beta-N-acetylhexosaminidase-like domain"/>
    <property type="match status" value="1"/>
</dbReference>
<feature type="domain" description="Beta-hexosaminidase bacterial type N-terminal" evidence="8">
    <location>
        <begin position="12"/>
        <end position="142"/>
    </location>
</feature>
<dbReference type="EC" id="3.2.1.52" evidence="3"/>
<dbReference type="SUPFAM" id="SSF51445">
    <property type="entry name" value="(Trans)glycosidases"/>
    <property type="match status" value="1"/>
</dbReference>
<keyword evidence="5" id="KW-0326">Glycosidase</keyword>
<feature type="active site" description="Proton donor" evidence="6">
    <location>
        <position position="318"/>
    </location>
</feature>
<dbReference type="Gene3D" id="3.30.379.10">
    <property type="entry name" value="Chitobiase/beta-hexosaminidase domain 2-like"/>
    <property type="match status" value="1"/>
</dbReference>
<evidence type="ECO:0000259" key="7">
    <source>
        <dbReference type="Pfam" id="PF00728"/>
    </source>
</evidence>
<name>A0A2W2BK88_9ACTN</name>
<dbReference type="InterPro" id="IPR015883">
    <property type="entry name" value="Glyco_hydro_20_cat"/>
</dbReference>
<dbReference type="GO" id="GO:0030203">
    <property type="term" value="P:glycosaminoglycan metabolic process"/>
    <property type="evidence" value="ECO:0007669"/>
    <property type="project" value="TreeGrafter"/>
</dbReference>
<comment type="similarity">
    <text evidence="2">Belongs to the glycosyl hydrolase 20 family.</text>
</comment>
<sequence length="532" mass="57450">MSPATLPLSTMPSLIPLPLVHEARPGAFTVDDGTAIGADGDARRAAWLLHDVLAGAGVRALVVPADDPAASIVLRIGDLVRDSAEGYRLTVTPQGITVDGGTAEALARAVQTLRQLLPPAALRRAPVGSGGLRIDGADIEDAPRFEWRGVHLDVARHFQPVSFVLKLIDLAALHRLNVVHLHLTDDQGWRVEVPSRPRLTEVGAWRAETVVGRKDGGYDGTPHGGFYSLDDLREIVAYARQRAITVVPEIDLPGHVQAVLAAYPELGNTGRPVEVRRTWGISENVLAPTEEALAFARDVLDTVLDVFPGPWVHLGGDEVPRTEWRASPAAAARAAELGLGSVDELQSWFLRRLHEYVTSRGRRVVGWDEVAEDGGMPADTVVMAWRGSDHGVKAMAAGHDVVMCPEDTTYFDHYQAGDPDEPLAIGGLTTVEDVAAWEPAGGDGPGRLLGVQGQLWTEYLPTPAAVEYAAFPRLSALAEVAWTAPERRDAADLVERRLPAHLERLAALDVDYRPLDGPRPWQRGGSGRRQRA</sequence>
<evidence type="ECO:0000313" key="9">
    <source>
        <dbReference type="EMBL" id="PZF80718.1"/>
    </source>
</evidence>
<keyword evidence="10" id="KW-1185">Reference proteome</keyword>
<comment type="caution">
    <text evidence="9">The sequence shown here is derived from an EMBL/GenBank/DDBJ whole genome shotgun (WGS) entry which is preliminary data.</text>
</comment>
<dbReference type="PANTHER" id="PTHR22600">
    <property type="entry name" value="BETA-HEXOSAMINIDASE"/>
    <property type="match status" value="1"/>
</dbReference>
<dbReference type="Proteomes" id="UP000248764">
    <property type="component" value="Unassembled WGS sequence"/>
</dbReference>
<dbReference type="InterPro" id="IPR015882">
    <property type="entry name" value="HEX_bac_N"/>
</dbReference>
<evidence type="ECO:0000259" key="8">
    <source>
        <dbReference type="Pfam" id="PF02838"/>
    </source>
</evidence>
<feature type="domain" description="Glycoside hydrolase family 20 catalytic" evidence="7">
    <location>
        <begin position="145"/>
        <end position="484"/>
    </location>
</feature>
<evidence type="ECO:0000256" key="5">
    <source>
        <dbReference type="ARBA" id="ARBA00023295"/>
    </source>
</evidence>
<evidence type="ECO:0000256" key="2">
    <source>
        <dbReference type="ARBA" id="ARBA00006285"/>
    </source>
</evidence>
<reference evidence="9 10" key="1">
    <citation type="submission" date="2018-01" db="EMBL/GenBank/DDBJ databases">
        <title>Draft genome sequence of Jiangella sp. GTF31.</title>
        <authorList>
            <person name="Sahin N."/>
            <person name="Ay H."/>
            <person name="Saygin H."/>
        </authorList>
    </citation>
    <scope>NUCLEOTIDE SEQUENCE [LARGE SCALE GENOMIC DNA]</scope>
    <source>
        <strain evidence="9 10">GTF31</strain>
    </source>
</reference>
<organism evidence="9 10">
    <name type="scientific">Jiangella anatolica</name>
    <dbReference type="NCBI Taxonomy" id="2670374"/>
    <lineage>
        <taxon>Bacteria</taxon>
        <taxon>Bacillati</taxon>
        <taxon>Actinomycetota</taxon>
        <taxon>Actinomycetes</taxon>
        <taxon>Jiangellales</taxon>
        <taxon>Jiangellaceae</taxon>
        <taxon>Jiangella</taxon>
    </lineage>
</organism>
<dbReference type="InterPro" id="IPR029018">
    <property type="entry name" value="Hex-like_dom2"/>
</dbReference>